<dbReference type="EMBL" id="LKAJ01000004">
    <property type="protein sequence ID" value="KRG21491.1"/>
    <property type="molecule type" value="Genomic_DNA"/>
</dbReference>
<sequence>MKREVSHLEKYRFVLETQEQKLMRQIANNQKKWEQEKGKHEMLNHCLSETQSNLQTLANNHISSMQYQQFQHFIFQLEKAIMMQNEVLNNHQKQHVDFIAQYQTLKVKRNNLQELINNIQKSNQFHENRKENQENTEIFNRLKPYQ</sequence>
<evidence type="ECO:0000256" key="8">
    <source>
        <dbReference type="ARBA" id="ARBA00022927"/>
    </source>
</evidence>
<dbReference type="PANTHER" id="PTHR38786">
    <property type="entry name" value="FLAGELLAR FLIJ PROTEIN"/>
    <property type="match status" value="1"/>
</dbReference>
<dbReference type="STRING" id="295108.HT99x_01243"/>
<evidence type="ECO:0000313" key="14">
    <source>
        <dbReference type="Proteomes" id="UP000051497"/>
    </source>
</evidence>
<gene>
    <name evidence="13" type="ORF">HT99x_008240</name>
    <name evidence="12" type="ORF">HT99x_01243</name>
</gene>
<name>A0A0Q9YZ67_9GAMM</name>
<reference evidence="12" key="1">
    <citation type="submission" date="2015-09" db="EMBL/GenBank/DDBJ databases">
        <title>Draft Genome Sequences of Two Novel Amoeba-resistant Intranuclear Bacteria, Candidatus Berkiella cookevillensis and Candidatus Berkiella aquae.</title>
        <authorList>
            <person name="Mehari Y.T."/>
            <person name="Arivett B.A."/>
            <person name="Farone A.L."/>
            <person name="Gunderson J.H."/>
            <person name="Farone M.B."/>
        </authorList>
    </citation>
    <scope>NUCLEOTIDE SEQUENCE [LARGE SCALE GENOMIC DNA]</scope>
    <source>
        <strain evidence="12">HT99</strain>
    </source>
</reference>
<evidence type="ECO:0000256" key="9">
    <source>
        <dbReference type="ARBA" id="ARBA00023136"/>
    </source>
</evidence>
<keyword evidence="14" id="KW-1185">Reference proteome</keyword>
<keyword evidence="10" id="KW-1006">Bacterial flagellum protein export</keyword>
<evidence type="ECO:0000313" key="13">
    <source>
        <dbReference type="EMBL" id="MCS5711422.1"/>
    </source>
</evidence>
<evidence type="ECO:0000256" key="6">
    <source>
        <dbReference type="ARBA" id="ARBA00022500"/>
    </source>
</evidence>
<keyword evidence="12" id="KW-0282">Flagellum</keyword>
<dbReference type="Gene3D" id="1.10.287.1700">
    <property type="match status" value="1"/>
</dbReference>
<dbReference type="GO" id="GO:0015031">
    <property type="term" value="P:protein transport"/>
    <property type="evidence" value="ECO:0007669"/>
    <property type="project" value="UniProtKB-KW"/>
</dbReference>
<dbReference type="AlphaFoldDB" id="A0A0Q9YZ67"/>
<dbReference type="GO" id="GO:0006935">
    <property type="term" value="P:chemotaxis"/>
    <property type="evidence" value="ECO:0007669"/>
    <property type="project" value="UniProtKB-KW"/>
</dbReference>
<evidence type="ECO:0000256" key="7">
    <source>
        <dbReference type="ARBA" id="ARBA00022795"/>
    </source>
</evidence>
<keyword evidence="6" id="KW-0145">Chemotaxis</keyword>
<keyword evidence="12" id="KW-0966">Cell projection</keyword>
<evidence type="ECO:0000256" key="10">
    <source>
        <dbReference type="ARBA" id="ARBA00023225"/>
    </source>
</evidence>
<reference evidence="13" key="2">
    <citation type="journal article" date="2016" name="Genome Announc.">
        <title>Draft Genome Sequences of Two Novel Amoeba-Resistant Intranuclear Bacteria, 'Candidatus Berkiella cookevillensis' and 'Candidatus Berkiella aquae'.</title>
        <authorList>
            <person name="Mehari Y.T."/>
            <person name="Arivett B.A."/>
            <person name="Farone A.L."/>
            <person name="Gunderson J.H."/>
            <person name="Farone M.B."/>
        </authorList>
    </citation>
    <scope>NUCLEOTIDE SEQUENCE</scope>
    <source>
        <strain evidence="13">HT99</strain>
    </source>
</reference>
<dbReference type="GO" id="GO:0071973">
    <property type="term" value="P:bacterial-type flagellum-dependent cell motility"/>
    <property type="evidence" value="ECO:0007669"/>
    <property type="project" value="InterPro"/>
</dbReference>
<keyword evidence="8" id="KW-0653">Protein transport</keyword>
<organism evidence="12">
    <name type="scientific">Candidatus Berkiella aquae</name>
    <dbReference type="NCBI Taxonomy" id="295108"/>
    <lineage>
        <taxon>Bacteria</taxon>
        <taxon>Pseudomonadati</taxon>
        <taxon>Pseudomonadota</taxon>
        <taxon>Gammaproteobacteria</taxon>
        <taxon>Candidatus Berkiellales</taxon>
        <taxon>Candidatus Berkiellaceae</taxon>
        <taxon>Candidatus Berkiella</taxon>
    </lineage>
</organism>
<dbReference type="RefSeq" id="WP_075065875.1">
    <property type="nucleotide sequence ID" value="NZ_LKAJ02000001.1"/>
</dbReference>
<dbReference type="GO" id="GO:0009288">
    <property type="term" value="C:bacterial-type flagellum"/>
    <property type="evidence" value="ECO:0007669"/>
    <property type="project" value="InterPro"/>
</dbReference>
<evidence type="ECO:0000256" key="5">
    <source>
        <dbReference type="ARBA" id="ARBA00022475"/>
    </source>
</evidence>
<dbReference type="GO" id="GO:0005886">
    <property type="term" value="C:plasma membrane"/>
    <property type="evidence" value="ECO:0007669"/>
    <property type="project" value="UniProtKB-SubCell"/>
</dbReference>
<dbReference type="Pfam" id="PF02050">
    <property type="entry name" value="FliJ"/>
    <property type="match status" value="1"/>
</dbReference>
<dbReference type="Proteomes" id="UP000051497">
    <property type="component" value="Unassembled WGS sequence"/>
</dbReference>
<protein>
    <recommendedName>
        <fullName evidence="3">Flagellar FliJ protein</fullName>
    </recommendedName>
</protein>
<evidence type="ECO:0000313" key="12">
    <source>
        <dbReference type="EMBL" id="KRG21491.1"/>
    </source>
</evidence>
<dbReference type="InterPro" id="IPR053716">
    <property type="entry name" value="Flag_assembly_chemotaxis_eff"/>
</dbReference>
<dbReference type="GO" id="GO:0044781">
    <property type="term" value="P:bacterial-type flagellum organization"/>
    <property type="evidence" value="ECO:0007669"/>
    <property type="project" value="UniProtKB-KW"/>
</dbReference>
<keyword evidence="4" id="KW-0813">Transport</keyword>
<proteinExistence type="inferred from homology"/>
<keyword evidence="12" id="KW-0969">Cilium</keyword>
<evidence type="ECO:0000256" key="2">
    <source>
        <dbReference type="ARBA" id="ARBA00010004"/>
    </source>
</evidence>
<reference evidence="13" key="3">
    <citation type="submission" date="2021-06" db="EMBL/GenBank/DDBJ databases">
        <title>Genomic Description and Analysis of Intracellular Bacteria, Candidatus Berkiella cookevillensis and Candidatus Berkiella aquae.</title>
        <authorList>
            <person name="Kidane D.T."/>
            <person name="Mehari Y.T."/>
            <person name="Rice F.C."/>
            <person name="Arivett B.A."/>
            <person name="Farone A.L."/>
            <person name="Berk S.G."/>
            <person name="Farone M.B."/>
        </authorList>
    </citation>
    <scope>NUCLEOTIDE SEQUENCE</scope>
    <source>
        <strain evidence="13">HT99</strain>
    </source>
</reference>
<evidence type="ECO:0000256" key="1">
    <source>
        <dbReference type="ARBA" id="ARBA00004413"/>
    </source>
</evidence>
<dbReference type="InterPro" id="IPR012823">
    <property type="entry name" value="Flagell_FliJ"/>
</dbReference>
<dbReference type="PANTHER" id="PTHR38786:SF1">
    <property type="entry name" value="FLAGELLAR FLIJ PROTEIN"/>
    <property type="match status" value="1"/>
</dbReference>
<keyword evidence="5" id="KW-1003">Cell membrane</keyword>
<dbReference type="InterPro" id="IPR052570">
    <property type="entry name" value="FliJ"/>
</dbReference>
<comment type="subcellular location">
    <subcellularLocation>
        <location evidence="1">Cell membrane</location>
        <topology evidence="1">Peripheral membrane protein</topology>
        <orientation evidence="1">Cytoplasmic side</orientation>
    </subcellularLocation>
</comment>
<comment type="similarity">
    <text evidence="2">Belongs to the FliJ family.</text>
</comment>
<keyword evidence="11" id="KW-0175">Coiled coil</keyword>
<evidence type="ECO:0000256" key="11">
    <source>
        <dbReference type="SAM" id="Coils"/>
    </source>
</evidence>
<comment type="caution">
    <text evidence="12">The sequence shown here is derived from an EMBL/GenBank/DDBJ whole genome shotgun (WGS) entry which is preliminary data.</text>
</comment>
<evidence type="ECO:0000256" key="3">
    <source>
        <dbReference type="ARBA" id="ARBA00020392"/>
    </source>
</evidence>
<accession>A0A0Q9YZ67</accession>
<keyword evidence="7" id="KW-1005">Bacterial flagellum biogenesis</keyword>
<feature type="coiled-coil region" evidence="11">
    <location>
        <begin position="102"/>
        <end position="136"/>
    </location>
</feature>
<evidence type="ECO:0000256" key="4">
    <source>
        <dbReference type="ARBA" id="ARBA00022448"/>
    </source>
</evidence>
<dbReference type="EMBL" id="LKAJ02000001">
    <property type="protein sequence ID" value="MCS5711422.1"/>
    <property type="molecule type" value="Genomic_DNA"/>
</dbReference>
<keyword evidence="9" id="KW-0472">Membrane</keyword>